<dbReference type="Pfam" id="PF07893">
    <property type="entry name" value="DUF1668"/>
    <property type="match status" value="1"/>
</dbReference>
<keyword evidence="3" id="KW-1185">Reference proteome</keyword>
<dbReference type="EMBL" id="OZ075115">
    <property type="protein sequence ID" value="CAL5069918.1"/>
    <property type="molecule type" value="Genomic_DNA"/>
</dbReference>
<evidence type="ECO:0000256" key="1">
    <source>
        <dbReference type="SAM" id="MobiDB-lite"/>
    </source>
</evidence>
<dbReference type="PANTHER" id="PTHR33085">
    <property type="entry name" value="OS12G0113100 PROTEIN-RELATED"/>
    <property type="match status" value="1"/>
</dbReference>
<sequence>MAAKRRRRGDTVDSPPKSADPAVESSTEFAKPVYLVAKLRARKPAYSLLTVDAAAGSGGTPSARNLGEFAGTRRGMSFVAAHSKHGSWIVGAGRGHIVIYDPITREAFAGPGLHMPKHKPVLISHGGKVYAMSRRPKVGIRAERDFVPWFECIDFNKGAPRIYKMDSCFWSALPPPPFFPGLMTPEEFRNPPEITVSSYAAVGPYILVSLQQEDKSTYGFHVVEKTWEKACDKGLPFVGQAVPLGGSLFAACSVASNNAGAAAAVSVFHMSIKASSIPEVSPELVTSVLTIQEFPVASEGEITWPVFCPLGKGSFCSIRKAARQNQEANDLVGLQIVLTAFQMDNIEATLKVEDLQAPVQLEQHNQTCELNAQHLCLDLPMPVVAALSMDNEHIEFFEEKTTQARETTTSNIFKPTFIRSMV</sequence>
<evidence type="ECO:0000313" key="3">
    <source>
        <dbReference type="Proteomes" id="UP001497457"/>
    </source>
</evidence>
<gene>
    <name evidence="2" type="ORF">URODEC1_LOCUS102511</name>
</gene>
<protein>
    <submittedName>
        <fullName evidence="2">Uncharacterized protein</fullName>
    </submittedName>
</protein>
<proteinExistence type="predicted"/>
<dbReference type="AlphaFoldDB" id="A0ABC9F6N8"/>
<accession>A0ABC9F6N8</accession>
<dbReference type="Proteomes" id="UP001497457">
    <property type="component" value="Chromosome 5rd"/>
</dbReference>
<dbReference type="PANTHER" id="PTHR33085:SF132">
    <property type="entry name" value="OS02G0198100 PROTEIN"/>
    <property type="match status" value="1"/>
</dbReference>
<reference evidence="2" key="1">
    <citation type="submission" date="2024-10" db="EMBL/GenBank/DDBJ databases">
        <authorList>
            <person name="Ryan C."/>
        </authorList>
    </citation>
    <scope>NUCLEOTIDE SEQUENCE [LARGE SCALE GENOMIC DNA]</scope>
</reference>
<dbReference type="InterPro" id="IPR012871">
    <property type="entry name" value="DUF1668_ORYSA"/>
</dbReference>
<feature type="region of interest" description="Disordered" evidence="1">
    <location>
        <begin position="1"/>
        <end position="24"/>
    </location>
</feature>
<name>A0ABC9F6N8_9POAL</name>
<organism evidence="2 3">
    <name type="scientific">Urochloa decumbens</name>
    <dbReference type="NCBI Taxonomy" id="240449"/>
    <lineage>
        <taxon>Eukaryota</taxon>
        <taxon>Viridiplantae</taxon>
        <taxon>Streptophyta</taxon>
        <taxon>Embryophyta</taxon>
        <taxon>Tracheophyta</taxon>
        <taxon>Spermatophyta</taxon>
        <taxon>Magnoliopsida</taxon>
        <taxon>Liliopsida</taxon>
        <taxon>Poales</taxon>
        <taxon>Poaceae</taxon>
        <taxon>PACMAD clade</taxon>
        <taxon>Panicoideae</taxon>
        <taxon>Panicodae</taxon>
        <taxon>Paniceae</taxon>
        <taxon>Melinidinae</taxon>
        <taxon>Urochloa</taxon>
    </lineage>
</organism>
<evidence type="ECO:0000313" key="2">
    <source>
        <dbReference type="EMBL" id="CAL5069918.1"/>
    </source>
</evidence>